<proteinExistence type="predicted"/>
<dbReference type="Proteomes" id="UP000234323">
    <property type="component" value="Unassembled WGS sequence"/>
</dbReference>
<sequence length="93" mass="10906">MLDTQAKIFNSLINRSSLQPIERNILEGHIDWNFTSKWTHYNPTTSPTSEHAEAVTTMLTLMLTSAYVIHYDQTQETSSQQHRKTCYWSYIRP</sequence>
<gene>
    <name evidence="1" type="ORF">RhiirA4_485197</name>
</gene>
<dbReference type="EMBL" id="LLXI01004735">
    <property type="protein sequence ID" value="PKY60910.1"/>
    <property type="molecule type" value="Genomic_DNA"/>
</dbReference>
<name>A0A2I1HPV7_9GLOM</name>
<protein>
    <submittedName>
        <fullName evidence="1">Uncharacterized protein</fullName>
    </submittedName>
</protein>
<comment type="caution">
    <text evidence="1">The sequence shown here is derived from an EMBL/GenBank/DDBJ whole genome shotgun (WGS) entry which is preliminary data.</text>
</comment>
<evidence type="ECO:0000313" key="2">
    <source>
        <dbReference type="Proteomes" id="UP000234323"/>
    </source>
</evidence>
<keyword evidence="2" id="KW-1185">Reference proteome</keyword>
<dbReference type="AlphaFoldDB" id="A0A2I1HPV7"/>
<evidence type="ECO:0000313" key="1">
    <source>
        <dbReference type="EMBL" id="PKY60910.1"/>
    </source>
</evidence>
<reference evidence="1 2" key="1">
    <citation type="submission" date="2015-10" db="EMBL/GenBank/DDBJ databases">
        <title>Genome analyses suggest a sexual origin of heterokaryosis in a supposedly ancient asexual fungus.</title>
        <authorList>
            <person name="Ropars J."/>
            <person name="Sedzielewska K."/>
            <person name="Noel J."/>
            <person name="Charron P."/>
            <person name="Farinelli L."/>
            <person name="Marton T."/>
            <person name="Kruger M."/>
            <person name="Pelin A."/>
            <person name="Brachmann A."/>
            <person name="Corradi N."/>
        </authorList>
    </citation>
    <scope>NUCLEOTIDE SEQUENCE [LARGE SCALE GENOMIC DNA]</scope>
    <source>
        <strain evidence="1 2">A4</strain>
    </source>
</reference>
<organism evidence="1 2">
    <name type="scientific">Rhizophagus irregularis</name>
    <dbReference type="NCBI Taxonomy" id="588596"/>
    <lineage>
        <taxon>Eukaryota</taxon>
        <taxon>Fungi</taxon>
        <taxon>Fungi incertae sedis</taxon>
        <taxon>Mucoromycota</taxon>
        <taxon>Glomeromycotina</taxon>
        <taxon>Glomeromycetes</taxon>
        <taxon>Glomerales</taxon>
        <taxon>Glomeraceae</taxon>
        <taxon>Rhizophagus</taxon>
    </lineage>
</organism>
<accession>A0A2I1HPV7</accession>